<evidence type="ECO:0000256" key="1">
    <source>
        <dbReference type="SAM" id="Phobius"/>
    </source>
</evidence>
<protein>
    <submittedName>
        <fullName evidence="3">Conserved putative secreted protein</fullName>
    </submittedName>
</protein>
<dbReference type="EMBL" id="CWGJ01000011">
    <property type="protein sequence ID" value="CRX38240.1"/>
    <property type="molecule type" value="Genomic_DNA"/>
</dbReference>
<sequence>MFKRNIDTKGRLIRLLFAILLLGYAVWQKSWIALAFSLFTFVEVAFSWCVLYQIFGWNSCPISVSKSKTPSENDANKR</sequence>
<evidence type="ECO:0000259" key="2">
    <source>
        <dbReference type="Pfam" id="PF11127"/>
    </source>
</evidence>
<evidence type="ECO:0000313" key="4">
    <source>
        <dbReference type="Proteomes" id="UP000220251"/>
    </source>
</evidence>
<feature type="transmembrane region" description="Helical" evidence="1">
    <location>
        <begin position="33"/>
        <end position="55"/>
    </location>
</feature>
<name>A0A0H5E4R9_9BACT</name>
<dbReference type="OrthoDB" id="5405951at2"/>
<dbReference type="InterPro" id="IPR021309">
    <property type="entry name" value="YgaP-like_TM"/>
</dbReference>
<dbReference type="Proteomes" id="UP000220251">
    <property type="component" value="Unassembled WGS sequence"/>
</dbReference>
<dbReference type="RefSeq" id="WP_098038086.1">
    <property type="nucleotide sequence ID" value="NZ_CWGJ01000011.1"/>
</dbReference>
<feature type="transmembrane region" description="Helical" evidence="1">
    <location>
        <begin position="12"/>
        <end position="27"/>
    </location>
</feature>
<reference evidence="4" key="1">
    <citation type="submission" date="2015-06" db="EMBL/GenBank/DDBJ databases">
        <authorList>
            <person name="Bertelli C."/>
        </authorList>
    </citation>
    <scope>NUCLEOTIDE SEQUENCE [LARGE SCALE GENOMIC DNA]</scope>
    <source>
        <strain evidence="4">CRIB-30</strain>
    </source>
</reference>
<feature type="domain" description="Inner membrane protein YgaP-like transmembrane" evidence="2">
    <location>
        <begin position="3"/>
        <end position="61"/>
    </location>
</feature>
<keyword evidence="1" id="KW-1133">Transmembrane helix</keyword>
<gene>
    <name evidence="3" type="ORF">ELAC_0891</name>
</gene>
<keyword evidence="4" id="KW-1185">Reference proteome</keyword>
<keyword evidence="1" id="KW-0812">Transmembrane</keyword>
<organism evidence="3 4">
    <name type="scientific">Estrella lausannensis</name>
    <dbReference type="NCBI Taxonomy" id="483423"/>
    <lineage>
        <taxon>Bacteria</taxon>
        <taxon>Pseudomonadati</taxon>
        <taxon>Chlamydiota</taxon>
        <taxon>Chlamydiia</taxon>
        <taxon>Parachlamydiales</taxon>
        <taxon>Candidatus Criblamydiaceae</taxon>
        <taxon>Estrella</taxon>
    </lineage>
</organism>
<dbReference type="AlphaFoldDB" id="A0A0H5E4R9"/>
<accession>A0A0H5E4R9</accession>
<keyword evidence="1" id="KW-0472">Membrane</keyword>
<evidence type="ECO:0000313" key="3">
    <source>
        <dbReference type="EMBL" id="CRX38240.1"/>
    </source>
</evidence>
<dbReference type="Pfam" id="PF11127">
    <property type="entry name" value="YgaP-like_TM"/>
    <property type="match status" value="1"/>
</dbReference>
<proteinExistence type="predicted"/>